<protein>
    <submittedName>
        <fullName evidence="2">Uncharacterized protein</fullName>
    </submittedName>
</protein>
<accession>A0A1I0CZD1</accession>
<evidence type="ECO:0000313" key="2">
    <source>
        <dbReference type="EMBL" id="SET25228.1"/>
    </source>
</evidence>
<dbReference type="EMBL" id="FOIF01000110">
    <property type="protein sequence ID" value="SET25228.1"/>
    <property type="molecule type" value="Genomic_DNA"/>
</dbReference>
<keyword evidence="1" id="KW-1133">Transmembrane helix</keyword>
<sequence length="74" mass="8897">MMFLSYCALIIKSQEVFKYEKIFFPLCNLIFALFMITFLYGLVPKELTLLVIIIYVVFSVYQFNYYQKLAKNKK</sequence>
<keyword evidence="3" id="KW-1185">Reference proteome</keyword>
<evidence type="ECO:0000313" key="3">
    <source>
        <dbReference type="Proteomes" id="UP000243819"/>
    </source>
</evidence>
<keyword evidence="1" id="KW-0812">Transmembrane</keyword>
<organism evidence="2 3">
    <name type="scientific">Anaerobranca gottschalkii DSM 13577</name>
    <dbReference type="NCBI Taxonomy" id="1120990"/>
    <lineage>
        <taxon>Bacteria</taxon>
        <taxon>Bacillati</taxon>
        <taxon>Bacillota</taxon>
        <taxon>Clostridia</taxon>
        <taxon>Eubacteriales</taxon>
        <taxon>Proteinivoracaceae</taxon>
        <taxon>Anaerobranca</taxon>
    </lineage>
</organism>
<dbReference type="Proteomes" id="UP000243819">
    <property type="component" value="Unassembled WGS sequence"/>
</dbReference>
<feature type="transmembrane region" description="Helical" evidence="1">
    <location>
        <begin position="47"/>
        <end position="66"/>
    </location>
</feature>
<dbReference type="AlphaFoldDB" id="A0A1I0CZD1"/>
<name>A0A1I0CZD1_9FIRM</name>
<feature type="transmembrane region" description="Helical" evidence="1">
    <location>
        <begin position="22"/>
        <end position="41"/>
    </location>
</feature>
<keyword evidence="1" id="KW-0472">Membrane</keyword>
<evidence type="ECO:0000256" key="1">
    <source>
        <dbReference type="SAM" id="Phobius"/>
    </source>
</evidence>
<gene>
    <name evidence="2" type="ORF">SAMN03080614_11101</name>
</gene>
<proteinExistence type="predicted"/>
<reference evidence="3" key="1">
    <citation type="submission" date="2016-10" db="EMBL/GenBank/DDBJ databases">
        <authorList>
            <person name="Varghese N."/>
            <person name="Submissions S."/>
        </authorList>
    </citation>
    <scope>NUCLEOTIDE SEQUENCE [LARGE SCALE GENOMIC DNA]</scope>
    <source>
        <strain evidence="3">DSM 13577</strain>
    </source>
</reference>